<dbReference type="InterPro" id="IPR014729">
    <property type="entry name" value="Rossmann-like_a/b/a_fold"/>
</dbReference>
<evidence type="ECO:0000259" key="10">
    <source>
        <dbReference type="PROSITE" id="PS51278"/>
    </source>
</evidence>
<dbReference type="GO" id="GO:0005524">
    <property type="term" value="F:ATP binding"/>
    <property type="evidence" value="ECO:0007669"/>
    <property type="project" value="UniProtKB-KW"/>
</dbReference>
<sequence>MCGITGIFNYQTGQEVNTTLLSGMCGSITHRGPDEEGFFSDQETGIALGHKRLSIIDIKTGKQPMANVDETIWIVFNGEIYNFPELKKELQGKGYNFRTTSDTEVIIYMYEEYGEEGFARLNGIFAFAIYDKRKRCVILARDHFGVKPLYYTFANGSLLFGSEMKAILQAPFVKKELDYDAFNSFLTFRYNPSPQTLFKGLKKLQPGHNLQVTTKGNVKLKSFWDYVPKTNNHISENETVEEYQRLFSNAVYRQMISDVPVGLLLSGGVDSAVIGYLMQENTSEKIKSFTIGFLGKGDFNELDVARITAKRIGSEHYDLTITQKEYLDFFYKSFWYTEEPIAESAIPALYYVSKLASQHLKVVLGGQGADEPLAGYPRYIGAHYICKYASVLQKLPLNTISSLLPRNERLKRAAYANRFSNELQRFLGTYTIFTPLQKEYLVLPEVKKRLHNVDEALVESFYSQTSMLDDSLSKILFIDTRMSLSDNLLLFNDKMTMANSLEMRVPFLDIEFVKFIESLPSKLKLNGLSRKYIHKKAVEKWLPKEIIYRKKRGFSTPMDEWLQKDFAKTAKKSFLTKKILRAENILT</sequence>
<comment type="catalytic activity">
    <reaction evidence="7">
        <text>L-aspartate + L-glutamine + ATP + H2O = L-asparagine + L-glutamate + AMP + diphosphate + H(+)</text>
        <dbReference type="Rhea" id="RHEA:12228"/>
        <dbReference type="ChEBI" id="CHEBI:15377"/>
        <dbReference type="ChEBI" id="CHEBI:15378"/>
        <dbReference type="ChEBI" id="CHEBI:29985"/>
        <dbReference type="ChEBI" id="CHEBI:29991"/>
        <dbReference type="ChEBI" id="CHEBI:30616"/>
        <dbReference type="ChEBI" id="CHEBI:33019"/>
        <dbReference type="ChEBI" id="CHEBI:58048"/>
        <dbReference type="ChEBI" id="CHEBI:58359"/>
        <dbReference type="ChEBI" id="CHEBI:456215"/>
        <dbReference type="EC" id="6.3.5.4"/>
    </reaction>
</comment>
<dbReference type="Proteomes" id="UP000094056">
    <property type="component" value="Unassembled WGS sequence"/>
</dbReference>
<dbReference type="PANTHER" id="PTHR43284">
    <property type="entry name" value="ASPARAGINE SYNTHETASE (GLUTAMINE-HYDROLYZING)"/>
    <property type="match status" value="1"/>
</dbReference>
<dbReference type="InterPro" id="IPR017932">
    <property type="entry name" value="GATase_2_dom"/>
</dbReference>
<dbReference type="AlphaFoldDB" id="A0A1E3XGE1"/>
<dbReference type="CDD" id="cd01991">
    <property type="entry name" value="Asn_synthase_B_C"/>
    <property type="match status" value="1"/>
</dbReference>
<evidence type="ECO:0000256" key="8">
    <source>
        <dbReference type="PIRSR" id="PIRSR001589-1"/>
    </source>
</evidence>
<evidence type="ECO:0000256" key="1">
    <source>
        <dbReference type="ARBA" id="ARBA00005187"/>
    </source>
</evidence>
<dbReference type="InterPro" id="IPR051786">
    <property type="entry name" value="ASN_synthetase/amidase"/>
</dbReference>
<dbReference type="PANTHER" id="PTHR43284:SF1">
    <property type="entry name" value="ASPARAGINE SYNTHETASE"/>
    <property type="match status" value="1"/>
</dbReference>
<evidence type="ECO:0000256" key="4">
    <source>
        <dbReference type="ARBA" id="ARBA00022741"/>
    </source>
</evidence>
<dbReference type="NCBIfam" id="TIGR01536">
    <property type="entry name" value="asn_synth_AEB"/>
    <property type="match status" value="1"/>
</dbReference>
<gene>
    <name evidence="11" type="ORF">SCARUB_00114</name>
</gene>
<protein>
    <recommendedName>
        <fullName evidence="3">asparagine synthase (glutamine-hydrolyzing)</fullName>
        <ecNumber evidence="3">6.3.5.4</ecNumber>
    </recommendedName>
</protein>
<evidence type="ECO:0000256" key="5">
    <source>
        <dbReference type="ARBA" id="ARBA00022840"/>
    </source>
</evidence>
<dbReference type="Gene3D" id="3.60.20.10">
    <property type="entry name" value="Glutamine Phosphoribosylpyrophosphate, subunit 1, domain 1"/>
    <property type="match status" value="1"/>
</dbReference>
<name>A0A1E3XGE1_9BACT</name>
<comment type="similarity">
    <text evidence="2">Belongs to the asparagine synthetase family.</text>
</comment>
<feature type="active site" description="For GATase activity" evidence="8">
    <location>
        <position position="2"/>
    </location>
</feature>
<proteinExistence type="inferred from homology"/>
<accession>A0A1E3XGE1</accession>
<dbReference type="GO" id="GO:0004066">
    <property type="term" value="F:asparagine synthase (glutamine-hydrolyzing) activity"/>
    <property type="evidence" value="ECO:0007669"/>
    <property type="project" value="UniProtKB-EC"/>
</dbReference>
<evidence type="ECO:0000256" key="7">
    <source>
        <dbReference type="ARBA" id="ARBA00048741"/>
    </source>
</evidence>
<dbReference type="CDD" id="cd00712">
    <property type="entry name" value="AsnB"/>
    <property type="match status" value="1"/>
</dbReference>
<dbReference type="InterPro" id="IPR006426">
    <property type="entry name" value="Asn_synth_AEB"/>
</dbReference>
<evidence type="ECO:0000256" key="3">
    <source>
        <dbReference type="ARBA" id="ARBA00012737"/>
    </source>
</evidence>
<keyword evidence="8" id="KW-0028">Amino-acid biosynthesis</keyword>
<feature type="binding site" evidence="9">
    <location>
        <position position="291"/>
    </location>
    <ligand>
        <name>ATP</name>
        <dbReference type="ChEBI" id="CHEBI:30616"/>
    </ligand>
</feature>
<keyword evidence="8" id="KW-0061">Asparagine biosynthesis</keyword>
<feature type="domain" description="Glutamine amidotransferase type-2" evidence="10">
    <location>
        <begin position="2"/>
        <end position="215"/>
    </location>
</feature>
<dbReference type="GO" id="GO:0006529">
    <property type="term" value="P:asparagine biosynthetic process"/>
    <property type="evidence" value="ECO:0007669"/>
    <property type="project" value="UniProtKB-KW"/>
</dbReference>
<dbReference type="EMBL" id="MAYW01000002">
    <property type="protein sequence ID" value="ODS34678.1"/>
    <property type="molecule type" value="Genomic_DNA"/>
</dbReference>
<evidence type="ECO:0000313" key="12">
    <source>
        <dbReference type="Proteomes" id="UP000094056"/>
    </source>
</evidence>
<dbReference type="PROSITE" id="PS51278">
    <property type="entry name" value="GATASE_TYPE_2"/>
    <property type="match status" value="1"/>
</dbReference>
<evidence type="ECO:0000256" key="6">
    <source>
        <dbReference type="ARBA" id="ARBA00022962"/>
    </source>
</evidence>
<organism evidence="11 12">
    <name type="scientific">Candidatus Scalindua rubra</name>
    <dbReference type="NCBI Taxonomy" id="1872076"/>
    <lineage>
        <taxon>Bacteria</taxon>
        <taxon>Pseudomonadati</taxon>
        <taxon>Planctomycetota</taxon>
        <taxon>Candidatus Brocadiia</taxon>
        <taxon>Candidatus Brocadiales</taxon>
        <taxon>Candidatus Scalinduaceae</taxon>
        <taxon>Candidatus Scalindua</taxon>
    </lineage>
</organism>
<reference evidence="11 12" key="1">
    <citation type="submission" date="2016-07" db="EMBL/GenBank/DDBJ databases">
        <title>Draft genome of Scalindua rubra, obtained from a brine-seawater interface in the Red Sea, sheds light on salt adaptation in anammox bacteria.</title>
        <authorList>
            <person name="Speth D.R."/>
            <person name="Lagkouvardos I."/>
            <person name="Wang Y."/>
            <person name="Qian P.-Y."/>
            <person name="Dutilh B.E."/>
            <person name="Jetten M.S."/>
        </authorList>
    </citation>
    <scope>NUCLEOTIDE SEQUENCE [LARGE SCALE GENOMIC DNA]</scope>
    <source>
        <strain evidence="11">BSI-1</strain>
    </source>
</reference>
<keyword evidence="5 9" id="KW-0067">ATP-binding</keyword>
<feature type="binding site" evidence="9">
    <location>
        <position position="264"/>
    </location>
    <ligand>
        <name>ATP</name>
        <dbReference type="ChEBI" id="CHEBI:30616"/>
    </ligand>
</feature>
<evidence type="ECO:0000256" key="9">
    <source>
        <dbReference type="PIRSR" id="PIRSR001589-2"/>
    </source>
</evidence>
<dbReference type="SUPFAM" id="SSF56235">
    <property type="entry name" value="N-terminal nucleophile aminohydrolases (Ntn hydrolases)"/>
    <property type="match status" value="1"/>
</dbReference>
<dbReference type="InterPro" id="IPR033738">
    <property type="entry name" value="AsnB_N"/>
</dbReference>
<dbReference type="EC" id="6.3.5.4" evidence="3"/>
<dbReference type="GO" id="GO:0005829">
    <property type="term" value="C:cytosol"/>
    <property type="evidence" value="ECO:0007669"/>
    <property type="project" value="TreeGrafter"/>
</dbReference>
<dbReference type="SUPFAM" id="SSF52402">
    <property type="entry name" value="Adenine nucleotide alpha hydrolases-like"/>
    <property type="match status" value="1"/>
</dbReference>
<evidence type="ECO:0000256" key="2">
    <source>
        <dbReference type="ARBA" id="ARBA00005752"/>
    </source>
</evidence>
<feature type="binding site" evidence="9">
    <location>
        <position position="102"/>
    </location>
    <ligand>
        <name>L-glutamine</name>
        <dbReference type="ChEBI" id="CHEBI:58359"/>
    </ligand>
</feature>
<dbReference type="InterPro" id="IPR029055">
    <property type="entry name" value="Ntn_hydrolases_N"/>
</dbReference>
<dbReference type="Pfam" id="PF13537">
    <property type="entry name" value="GATase_7"/>
    <property type="match status" value="1"/>
</dbReference>
<dbReference type="PATRIC" id="fig|1872076.5.peg.126"/>
<evidence type="ECO:0000313" key="11">
    <source>
        <dbReference type="EMBL" id="ODS34678.1"/>
    </source>
</evidence>
<keyword evidence="4 9" id="KW-0547">Nucleotide-binding</keyword>
<keyword evidence="6 8" id="KW-0315">Glutamine amidotransferase</keyword>
<dbReference type="PIRSF" id="PIRSF001589">
    <property type="entry name" value="Asn_synthetase_glu-h"/>
    <property type="match status" value="1"/>
</dbReference>
<dbReference type="Gene3D" id="3.40.50.620">
    <property type="entry name" value="HUPs"/>
    <property type="match status" value="1"/>
</dbReference>
<dbReference type="InterPro" id="IPR001962">
    <property type="entry name" value="Asn_synthase"/>
</dbReference>
<dbReference type="Pfam" id="PF00733">
    <property type="entry name" value="Asn_synthase"/>
    <property type="match status" value="1"/>
</dbReference>
<comment type="caution">
    <text evidence="11">The sequence shown here is derived from an EMBL/GenBank/DDBJ whole genome shotgun (WGS) entry which is preliminary data.</text>
</comment>
<comment type="pathway">
    <text evidence="1">Amino-acid biosynthesis; L-asparagine biosynthesis; L-asparagine from L-aspartate (L-Gln route): step 1/1.</text>
</comment>